<dbReference type="CDD" id="cd22749">
    <property type="entry name" value="Otubain_C65"/>
    <property type="match status" value="1"/>
</dbReference>
<evidence type="ECO:0000256" key="1">
    <source>
        <dbReference type="SAM" id="MobiDB-lite"/>
    </source>
</evidence>
<gene>
    <name evidence="2" type="ORF">EJB05_40357</name>
</gene>
<dbReference type="Pfam" id="PF10275">
    <property type="entry name" value="Peptidase_C65"/>
    <property type="match status" value="1"/>
</dbReference>
<accession>A0A5J9TPH7</accession>
<reference evidence="2 3" key="1">
    <citation type="journal article" date="2019" name="Sci. Rep.">
        <title>A high-quality genome of Eragrostis curvula grass provides insights into Poaceae evolution and supports new strategies to enhance forage quality.</title>
        <authorList>
            <person name="Carballo J."/>
            <person name="Santos B.A.C.M."/>
            <person name="Zappacosta D."/>
            <person name="Garbus I."/>
            <person name="Selva J.P."/>
            <person name="Gallo C.A."/>
            <person name="Diaz A."/>
            <person name="Albertini E."/>
            <person name="Caccamo M."/>
            <person name="Echenique V."/>
        </authorList>
    </citation>
    <scope>NUCLEOTIDE SEQUENCE [LARGE SCALE GENOMIC DNA]</scope>
    <source>
        <strain evidence="3">cv. Victoria</strain>
        <tissue evidence="2">Leaf</tissue>
    </source>
</reference>
<dbReference type="PANTHER" id="PTHR12931">
    <property type="entry name" value="UBIQUITIN THIOLESTERASE PROTEIN OTUB"/>
    <property type="match status" value="1"/>
</dbReference>
<dbReference type="GO" id="GO:0004843">
    <property type="term" value="F:cysteine-type deubiquitinase activity"/>
    <property type="evidence" value="ECO:0007669"/>
    <property type="project" value="TreeGrafter"/>
</dbReference>
<dbReference type="GO" id="GO:0005634">
    <property type="term" value="C:nucleus"/>
    <property type="evidence" value="ECO:0007669"/>
    <property type="project" value="TreeGrafter"/>
</dbReference>
<dbReference type="AlphaFoldDB" id="A0A5J9TPH7"/>
<dbReference type="InterPro" id="IPR038765">
    <property type="entry name" value="Papain-like_cys_pep_sf"/>
</dbReference>
<dbReference type="Proteomes" id="UP000324897">
    <property type="component" value="Unassembled WGS sequence"/>
</dbReference>
<dbReference type="Gene3D" id="1.20.1300.20">
    <property type="entry name" value="Peptidase C65 Otubain, subdomain 2"/>
    <property type="match status" value="1"/>
</dbReference>
<protein>
    <submittedName>
        <fullName evidence="2">Uncharacterized protein</fullName>
    </submittedName>
</protein>
<organism evidence="2 3">
    <name type="scientific">Eragrostis curvula</name>
    <name type="common">weeping love grass</name>
    <dbReference type="NCBI Taxonomy" id="38414"/>
    <lineage>
        <taxon>Eukaryota</taxon>
        <taxon>Viridiplantae</taxon>
        <taxon>Streptophyta</taxon>
        <taxon>Embryophyta</taxon>
        <taxon>Tracheophyta</taxon>
        <taxon>Spermatophyta</taxon>
        <taxon>Magnoliopsida</taxon>
        <taxon>Liliopsida</taxon>
        <taxon>Poales</taxon>
        <taxon>Poaceae</taxon>
        <taxon>PACMAD clade</taxon>
        <taxon>Chloridoideae</taxon>
        <taxon>Eragrostideae</taxon>
        <taxon>Eragrostidinae</taxon>
        <taxon>Eragrostis</taxon>
    </lineage>
</organism>
<sequence length="429" mass="48969">MATQGNKAMGPFKQRLQSSAGSSQDGGGGGATPPPSPRSQPRSSPPHDEDEYLEKEQTKQERSGFRCLFMSVEQNIPSHIDRQNSEPLSKRKYFSLHNKWLQLLAGKRTYLRSPKNTRVPECNRTSDGFLFQNPEPPLRAIGCQDPLLVLIQESTENSIIQQKFKILSQHYVLFRRVRIDGSCFYRAFLFSYLEKLNQMQDCQAEITRLMECLEVSRENLCQLKWDKAYFLNPEAYFSSVVSDFKHLVKAAANGLSTDELYKISLQEIRSSRILSFLRLLTEIEIRTHEEDYKSLFPRQIKAHWCCMKAVRPMHIEATKLQMRALSYTLGIPLRLEIVDQLLKEGAVQARRVDFFPRSESRVSTASGSLDSVESYYSSSTAEKPPNQGRDSDSVRQTGVSTHDNLVSSCGMPSMTLLCRLSQCDILYHK</sequence>
<dbReference type="Gramene" id="TVU13309">
    <property type="protein sequence ID" value="TVU13309"/>
    <property type="gene ID" value="EJB05_40357"/>
</dbReference>
<comment type="caution">
    <text evidence="2">The sequence shown here is derived from an EMBL/GenBank/DDBJ whole genome shotgun (WGS) entry which is preliminary data.</text>
</comment>
<dbReference type="InterPro" id="IPR042467">
    <property type="entry name" value="Peptidase_C65_otubain_sub2"/>
</dbReference>
<feature type="region of interest" description="Disordered" evidence="1">
    <location>
        <begin position="375"/>
        <end position="399"/>
    </location>
</feature>
<proteinExistence type="predicted"/>
<dbReference type="OrthoDB" id="650133at2759"/>
<keyword evidence="3" id="KW-1185">Reference proteome</keyword>
<dbReference type="EMBL" id="RWGY01000034">
    <property type="protein sequence ID" value="TVU13309.1"/>
    <property type="molecule type" value="Genomic_DNA"/>
</dbReference>
<dbReference type="InterPro" id="IPR019400">
    <property type="entry name" value="Peptidase_C65_otubain"/>
</dbReference>
<evidence type="ECO:0000313" key="3">
    <source>
        <dbReference type="Proteomes" id="UP000324897"/>
    </source>
</evidence>
<dbReference type="GO" id="GO:0043130">
    <property type="term" value="F:ubiquitin binding"/>
    <property type="evidence" value="ECO:0007669"/>
    <property type="project" value="TreeGrafter"/>
</dbReference>
<name>A0A5J9TPH7_9POAL</name>
<dbReference type="SUPFAM" id="SSF54001">
    <property type="entry name" value="Cysteine proteinases"/>
    <property type="match status" value="1"/>
</dbReference>
<dbReference type="PANTHER" id="PTHR12931:SF18">
    <property type="entry name" value="UBIQUITIN THIOESTERASE OTUBAIN-LIKE"/>
    <property type="match status" value="1"/>
</dbReference>
<evidence type="ECO:0000313" key="2">
    <source>
        <dbReference type="EMBL" id="TVU13309.1"/>
    </source>
</evidence>
<feature type="region of interest" description="Disordered" evidence="1">
    <location>
        <begin position="1"/>
        <end position="61"/>
    </location>
</feature>
<dbReference type="GO" id="GO:0071108">
    <property type="term" value="P:protein K48-linked deubiquitination"/>
    <property type="evidence" value="ECO:0007669"/>
    <property type="project" value="TreeGrafter"/>
</dbReference>